<dbReference type="PANTHER" id="PTHR30519">
    <property type="entry name" value="5-METHYLTETRAHYDROPTEROYLTRIGLUTAMATE--HOMOCYSTEINE METHYLTRANSFERASE"/>
    <property type="match status" value="1"/>
</dbReference>
<dbReference type="EMBL" id="JAAOYM010000001">
    <property type="protein sequence ID" value="NIJ11969.1"/>
    <property type="molecule type" value="Genomic_DNA"/>
</dbReference>
<dbReference type="CDD" id="cd03311">
    <property type="entry name" value="CIMS_C_terminal_like"/>
    <property type="match status" value="1"/>
</dbReference>
<dbReference type="GO" id="GO:0008270">
    <property type="term" value="F:zinc ion binding"/>
    <property type="evidence" value="ECO:0007669"/>
    <property type="project" value="InterPro"/>
</dbReference>
<dbReference type="InterPro" id="IPR002629">
    <property type="entry name" value="Met_Synth_C/arc"/>
</dbReference>
<keyword evidence="3" id="KW-0862">Zinc</keyword>
<comment type="cofactor">
    <cofactor evidence="1">
        <name>Zn(2+)</name>
        <dbReference type="ChEBI" id="CHEBI:29105"/>
    </cofactor>
</comment>
<proteinExistence type="predicted"/>
<reference evidence="5 6" key="1">
    <citation type="submission" date="2020-03" db="EMBL/GenBank/DDBJ databases">
        <title>Sequencing the genomes of 1000 actinobacteria strains.</title>
        <authorList>
            <person name="Klenk H.-P."/>
        </authorList>
    </citation>
    <scope>NUCLEOTIDE SEQUENCE [LARGE SCALE GENOMIC DNA]</scope>
    <source>
        <strain evidence="5 6">DSM 45685</strain>
    </source>
</reference>
<dbReference type="RefSeq" id="WP_313886741.1">
    <property type="nucleotide sequence ID" value="NZ_JAAOYM010000001.1"/>
</dbReference>
<accession>A0A7X5UQP3</accession>
<dbReference type="GO" id="GO:0032259">
    <property type="term" value="P:methylation"/>
    <property type="evidence" value="ECO:0007669"/>
    <property type="project" value="UniProtKB-KW"/>
</dbReference>
<name>A0A7X5UQP3_9PSEU</name>
<evidence type="ECO:0000256" key="3">
    <source>
        <dbReference type="ARBA" id="ARBA00022833"/>
    </source>
</evidence>
<protein>
    <submittedName>
        <fullName evidence="5">5-methyltetrahydropteroyltriglutamate--homocysteine methyltransferase</fullName>
        <ecNumber evidence="5">2.1.1.14</ecNumber>
    </submittedName>
</protein>
<dbReference type="AlphaFoldDB" id="A0A7X5UQP3"/>
<keyword evidence="2" id="KW-0479">Metal-binding</keyword>
<keyword evidence="5" id="KW-0489">Methyltransferase</keyword>
<dbReference type="GO" id="GO:0009086">
    <property type="term" value="P:methionine biosynthetic process"/>
    <property type="evidence" value="ECO:0007669"/>
    <property type="project" value="InterPro"/>
</dbReference>
<keyword evidence="5" id="KW-0808">Transferase</keyword>
<dbReference type="SUPFAM" id="SSF51726">
    <property type="entry name" value="UROD/MetE-like"/>
    <property type="match status" value="1"/>
</dbReference>
<dbReference type="Gene3D" id="3.20.20.210">
    <property type="match status" value="1"/>
</dbReference>
<sequence length="350" mass="37885">MTVPASLPPLPTSLVGSYAQPEWLIDRARLADRFPPRVRAKELWRIAPEFLAEAQDDATVVAVRAQELAGLDIVTDGEIRRESYSNHFATALQGVDVDNPGTALDRSGHPNPVPRIVGPIRRTHPVQVDDLRFLRAHTDRVIKMTVPGPFTMAQQAQNDYYPDDASAAMAYAQAVNAEVADLFEAGADVVQLDEPYLQARPAAAREYGLATLNAALEGITGTTAVHLCFGYAAIIHERPEGYSFLPELAGCPVDQISIETAQSNLDLGVLADLSDKTVILGVLDLSTPAVETVEVVARRVRRAFDRLPPRQLVLAPDCGMKYLPRSAAEGKLRALAGAAALLREELGLLD</sequence>
<dbReference type="InterPro" id="IPR038071">
    <property type="entry name" value="UROD/MetE-like_sf"/>
</dbReference>
<comment type="caution">
    <text evidence="5">The sequence shown here is derived from an EMBL/GenBank/DDBJ whole genome shotgun (WGS) entry which is preliminary data.</text>
</comment>
<keyword evidence="6" id="KW-1185">Reference proteome</keyword>
<evidence type="ECO:0000256" key="1">
    <source>
        <dbReference type="ARBA" id="ARBA00001947"/>
    </source>
</evidence>
<dbReference type="Pfam" id="PF01717">
    <property type="entry name" value="Meth_synt_2"/>
    <property type="match status" value="1"/>
</dbReference>
<evidence type="ECO:0000259" key="4">
    <source>
        <dbReference type="Pfam" id="PF01717"/>
    </source>
</evidence>
<evidence type="ECO:0000256" key="2">
    <source>
        <dbReference type="ARBA" id="ARBA00022723"/>
    </source>
</evidence>
<organism evidence="5 6">
    <name type="scientific">Saccharomonospora amisosensis</name>
    <dbReference type="NCBI Taxonomy" id="1128677"/>
    <lineage>
        <taxon>Bacteria</taxon>
        <taxon>Bacillati</taxon>
        <taxon>Actinomycetota</taxon>
        <taxon>Actinomycetes</taxon>
        <taxon>Pseudonocardiales</taxon>
        <taxon>Pseudonocardiaceae</taxon>
        <taxon>Saccharomonospora</taxon>
    </lineage>
</organism>
<feature type="domain" description="Cobalamin-independent methionine synthase MetE C-terminal/archaeal" evidence="4">
    <location>
        <begin position="54"/>
        <end position="339"/>
    </location>
</feature>
<evidence type="ECO:0000313" key="6">
    <source>
        <dbReference type="Proteomes" id="UP000545493"/>
    </source>
</evidence>
<dbReference type="Proteomes" id="UP000545493">
    <property type="component" value="Unassembled WGS sequence"/>
</dbReference>
<gene>
    <name evidence="5" type="ORF">FHU38_002313</name>
</gene>
<dbReference type="GO" id="GO:0003871">
    <property type="term" value="F:5-methyltetrahydropteroyltriglutamate-homocysteine S-methyltransferase activity"/>
    <property type="evidence" value="ECO:0007669"/>
    <property type="project" value="UniProtKB-EC"/>
</dbReference>
<evidence type="ECO:0000313" key="5">
    <source>
        <dbReference type="EMBL" id="NIJ11969.1"/>
    </source>
</evidence>
<dbReference type="EC" id="2.1.1.14" evidence="5"/>